<proteinExistence type="predicted"/>
<protein>
    <submittedName>
        <fullName evidence="1">Uncharacterized protein</fullName>
    </submittedName>
</protein>
<evidence type="ECO:0000313" key="2">
    <source>
        <dbReference type="Proteomes" id="UP001168109"/>
    </source>
</evidence>
<gene>
    <name evidence="1" type="ORF">OB962_00755</name>
</gene>
<reference evidence="1" key="1">
    <citation type="submission" date="2024-05" db="EMBL/GenBank/DDBJ databases">
        <title>WGS of Aeromonas isolates.</title>
        <authorList>
            <person name="Lee H."/>
        </authorList>
    </citation>
    <scope>NUCLEOTIDE SEQUENCE</scope>
    <source>
        <strain evidence="1">LP308</strain>
    </source>
</reference>
<name>A0ABT7Q6H7_9GAMM</name>
<dbReference type="EMBL" id="JAOPLU010000001">
    <property type="protein sequence ID" value="MDM5129534.1"/>
    <property type="molecule type" value="Genomic_DNA"/>
</dbReference>
<keyword evidence="2" id="KW-1185">Reference proteome</keyword>
<evidence type="ECO:0000313" key="1">
    <source>
        <dbReference type="EMBL" id="MDM5129534.1"/>
    </source>
</evidence>
<dbReference type="Proteomes" id="UP001168109">
    <property type="component" value="Unassembled WGS sequence"/>
</dbReference>
<sequence>MKLHSTNIPSWILSQRETSNTSRILWRLHRIIFSDHRILLATIDQADMEKVNFLINNESKKALEKAGQDAFNL</sequence>
<organism evidence="1 2">
    <name type="scientific">Aeromonas piscicola</name>
    <dbReference type="NCBI Taxonomy" id="600645"/>
    <lineage>
        <taxon>Bacteria</taxon>
        <taxon>Pseudomonadati</taxon>
        <taxon>Pseudomonadota</taxon>
        <taxon>Gammaproteobacteria</taxon>
        <taxon>Aeromonadales</taxon>
        <taxon>Aeromonadaceae</taxon>
        <taxon>Aeromonas</taxon>
    </lineage>
</organism>
<comment type="caution">
    <text evidence="1">The sequence shown here is derived from an EMBL/GenBank/DDBJ whole genome shotgun (WGS) entry which is preliminary data.</text>
</comment>
<accession>A0ABT7Q6H7</accession>